<dbReference type="InterPro" id="IPR014030">
    <property type="entry name" value="Ketoacyl_synth_N"/>
</dbReference>
<dbReference type="Gene3D" id="1.10.1240.100">
    <property type="match status" value="1"/>
</dbReference>
<dbReference type="InterPro" id="IPR013968">
    <property type="entry name" value="PKS_KR"/>
</dbReference>
<dbReference type="Gene3D" id="1.10.1200.10">
    <property type="entry name" value="ACP-like"/>
    <property type="match status" value="2"/>
</dbReference>
<dbReference type="InterPro" id="IPR014031">
    <property type="entry name" value="Ketoacyl_synth_C"/>
</dbReference>
<dbReference type="InterPro" id="IPR050091">
    <property type="entry name" value="PKS_NRPS_Biosynth_Enz"/>
</dbReference>
<evidence type="ECO:0000313" key="15">
    <source>
        <dbReference type="EMBL" id="MFC3195094.1"/>
    </source>
</evidence>
<reference evidence="16" key="1">
    <citation type="journal article" date="2019" name="Int. J. Syst. Evol. Microbiol.">
        <title>The Global Catalogue of Microorganisms (GCM) 10K type strain sequencing project: providing services to taxonomists for standard genome sequencing and annotation.</title>
        <authorList>
            <consortium name="The Broad Institute Genomics Platform"/>
            <consortium name="The Broad Institute Genome Sequencing Center for Infectious Disease"/>
            <person name="Wu L."/>
            <person name="Ma J."/>
        </authorList>
    </citation>
    <scope>NUCLEOTIDE SEQUENCE [LARGE SCALE GENOMIC DNA]</scope>
    <source>
        <strain evidence="16">KCTC 42953</strain>
    </source>
</reference>
<dbReference type="SUPFAM" id="SSF53901">
    <property type="entry name" value="Thiolase-like"/>
    <property type="match status" value="1"/>
</dbReference>
<dbReference type="Pfam" id="PF02801">
    <property type="entry name" value="Ketoacyl-synt_C"/>
    <property type="match status" value="1"/>
</dbReference>
<feature type="active site" description="Proton donor; for dehydratase activity" evidence="10">
    <location>
        <position position="1692"/>
    </location>
</feature>
<dbReference type="RefSeq" id="WP_379876553.1">
    <property type="nucleotide sequence ID" value="NZ_JBHRTS010000006.1"/>
</dbReference>
<accession>A0ABV7JAE4</accession>
<dbReference type="SMART" id="SM01294">
    <property type="entry name" value="PKS_PP_betabranch"/>
    <property type="match status" value="2"/>
</dbReference>
<dbReference type="Pfam" id="PF21089">
    <property type="entry name" value="PKS_DH_N"/>
    <property type="match status" value="2"/>
</dbReference>
<feature type="domain" description="PKS/mFAS DH" evidence="14">
    <location>
        <begin position="1488"/>
        <end position="1779"/>
    </location>
</feature>
<feature type="active site" description="Proton acceptor; for dehydratase activity" evidence="10">
    <location>
        <position position="4"/>
    </location>
</feature>
<comment type="similarity">
    <text evidence="4">Belongs to the short-chain dehydrogenases/reductases (SDR) family.</text>
</comment>
<dbReference type="PANTHER" id="PTHR43775">
    <property type="entry name" value="FATTY ACID SYNTHASE"/>
    <property type="match status" value="1"/>
</dbReference>
<dbReference type="Gene3D" id="3.40.47.10">
    <property type="match status" value="1"/>
</dbReference>
<feature type="region of interest" description="C-terminal hotdog fold" evidence="10">
    <location>
        <begin position="114"/>
        <end position="259"/>
    </location>
</feature>
<dbReference type="PROSITE" id="PS52019">
    <property type="entry name" value="PKS_MFAS_DH"/>
    <property type="match status" value="2"/>
</dbReference>
<dbReference type="SUPFAM" id="SSF51735">
    <property type="entry name" value="NAD(P)-binding Rossmann-fold domains"/>
    <property type="match status" value="2"/>
</dbReference>
<keyword evidence="7" id="KW-0597">Phosphoprotein</keyword>
<keyword evidence="5" id="KW-0596">Phosphopantetheine</keyword>
<feature type="region of interest" description="Disordered" evidence="11">
    <location>
        <begin position="2338"/>
        <end position="2379"/>
    </location>
</feature>
<dbReference type="Pfam" id="PF08659">
    <property type="entry name" value="KR"/>
    <property type="match status" value="2"/>
</dbReference>
<feature type="domain" description="Ketosynthase family 3 (KS3)" evidence="13">
    <location>
        <begin position="862"/>
        <end position="1299"/>
    </location>
</feature>
<evidence type="ECO:0000256" key="6">
    <source>
        <dbReference type="ARBA" id="ARBA00022490"/>
    </source>
</evidence>
<dbReference type="SUPFAM" id="SSF47336">
    <property type="entry name" value="ACP-like"/>
    <property type="match status" value="2"/>
</dbReference>
<evidence type="ECO:0000256" key="5">
    <source>
        <dbReference type="ARBA" id="ARBA00022450"/>
    </source>
</evidence>
<dbReference type="InterPro" id="IPR020806">
    <property type="entry name" value="PKS_PP-bd"/>
</dbReference>
<dbReference type="SMART" id="SM00822">
    <property type="entry name" value="PKS_KR"/>
    <property type="match status" value="2"/>
</dbReference>
<feature type="compositionally biased region" description="Polar residues" evidence="11">
    <location>
        <begin position="2364"/>
        <end position="2374"/>
    </location>
</feature>
<feature type="domain" description="PKS/mFAS DH" evidence="14">
    <location>
        <begin position="1"/>
        <end position="259"/>
    </location>
</feature>
<feature type="region of interest" description="N-terminal hotdog fold" evidence="10">
    <location>
        <begin position="1"/>
        <end position="99"/>
    </location>
</feature>
<feature type="active site" description="Proton acceptor; for dehydratase activity" evidence="10">
    <location>
        <position position="1517"/>
    </location>
</feature>
<dbReference type="InterPro" id="IPR049552">
    <property type="entry name" value="PKS_DH_N"/>
</dbReference>
<dbReference type="PROSITE" id="PS52004">
    <property type="entry name" value="KS3_2"/>
    <property type="match status" value="1"/>
</dbReference>
<evidence type="ECO:0000256" key="1">
    <source>
        <dbReference type="ARBA" id="ARBA00004496"/>
    </source>
</evidence>
<dbReference type="InterPro" id="IPR009081">
    <property type="entry name" value="PP-bd_ACP"/>
</dbReference>
<dbReference type="InterPro" id="IPR049900">
    <property type="entry name" value="PKS_mFAS_DH"/>
</dbReference>
<comment type="pathway">
    <text evidence="2">Antibiotic biosynthesis.</text>
</comment>
<dbReference type="InterPro" id="IPR006162">
    <property type="entry name" value="Ppantetheine_attach_site"/>
</dbReference>
<keyword evidence="9" id="KW-0677">Repeat</keyword>
<dbReference type="InterPro" id="IPR020841">
    <property type="entry name" value="PKS_Beta-ketoAc_synthase_dom"/>
</dbReference>
<evidence type="ECO:0000256" key="9">
    <source>
        <dbReference type="ARBA" id="ARBA00022737"/>
    </source>
</evidence>
<dbReference type="InterPro" id="IPR036736">
    <property type="entry name" value="ACP-like_sf"/>
</dbReference>
<dbReference type="InterPro" id="IPR042104">
    <property type="entry name" value="PKS_dehydratase_sf"/>
</dbReference>
<dbReference type="EMBL" id="JBHRTS010000006">
    <property type="protein sequence ID" value="MFC3195094.1"/>
    <property type="molecule type" value="Genomic_DNA"/>
</dbReference>
<evidence type="ECO:0000256" key="11">
    <source>
        <dbReference type="SAM" id="MobiDB-lite"/>
    </source>
</evidence>
<protein>
    <submittedName>
        <fullName evidence="15">SDR family NAD(P)-dependent oxidoreductase</fullName>
    </submittedName>
</protein>
<evidence type="ECO:0000256" key="10">
    <source>
        <dbReference type="PROSITE-ProRule" id="PRU01363"/>
    </source>
</evidence>
<dbReference type="SMART" id="SM00823">
    <property type="entry name" value="PKS_PP"/>
    <property type="match status" value="2"/>
</dbReference>
<dbReference type="PROSITE" id="PS50075">
    <property type="entry name" value="CARRIER"/>
    <property type="match status" value="2"/>
</dbReference>
<comment type="subcellular location">
    <subcellularLocation>
        <location evidence="1">Cytoplasm</location>
    </subcellularLocation>
</comment>
<evidence type="ECO:0000256" key="3">
    <source>
        <dbReference type="ARBA" id="ARBA00005194"/>
    </source>
</evidence>
<dbReference type="SMART" id="SM00825">
    <property type="entry name" value="PKS_KS"/>
    <property type="match status" value="1"/>
</dbReference>
<feature type="region of interest" description="N-terminal hotdog fold" evidence="10">
    <location>
        <begin position="1488"/>
        <end position="1616"/>
    </location>
</feature>
<dbReference type="InterPro" id="IPR018201">
    <property type="entry name" value="Ketoacyl_synth_AS"/>
</dbReference>
<dbReference type="Pfam" id="PF14765">
    <property type="entry name" value="PS-DH"/>
    <property type="match status" value="1"/>
</dbReference>
<dbReference type="CDD" id="cd08953">
    <property type="entry name" value="KR_2_SDR_x"/>
    <property type="match status" value="2"/>
</dbReference>
<proteinExistence type="inferred from homology"/>
<gene>
    <name evidence="15" type="ORF">ACFODZ_12650</name>
</gene>
<dbReference type="PANTHER" id="PTHR43775:SF37">
    <property type="entry name" value="SI:DKEY-61P9.11"/>
    <property type="match status" value="1"/>
</dbReference>
<evidence type="ECO:0000313" key="16">
    <source>
        <dbReference type="Proteomes" id="UP001595533"/>
    </source>
</evidence>
<dbReference type="Proteomes" id="UP001595533">
    <property type="component" value="Unassembled WGS sequence"/>
</dbReference>
<dbReference type="InterPro" id="IPR016039">
    <property type="entry name" value="Thiolase-like"/>
</dbReference>
<dbReference type="InterPro" id="IPR036291">
    <property type="entry name" value="NAD(P)-bd_dom_sf"/>
</dbReference>
<comment type="caution">
    <text evidence="15">The sequence shown here is derived from an EMBL/GenBank/DDBJ whole genome shotgun (WGS) entry which is preliminary data.</text>
</comment>
<evidence type="ECO:0000256" key="8">
    <source>
        <dbReference type="ARBA" id="ARBA00022679"/>
    </source>
</evidence>
<dbReference type="PROSITE" id="PS00012">
    <property type="entry name" value="PHOSPHOPANTETHEINE"/>
    <property type="match status" value="1"/>
</dbReference>
<evidence type="ECO:0000259" key="13">
    <source>
        <dbReference type="PROSITE" id="PS52004"/>
    </source>
</evidence>
<sequence>MADHKVGGLKVLPGVAYLEMARAAVNQAMKVPPENSHLRLSQVVWSRPISAAEQYQGVDMVLTPLSTNEISYAVLTGCDETSAGQTHSNGKALWIQSSGAPARDLEGMKKRMEAPSLMADDCYRLFDDMALQYGPGFRGLEQVLIGDREVLAKIKLPQSAAVEQVGDFVIHPSLLDSAIQATIGLYPEMPEQPMLPFALDYLDVFSPCPEEVWAWAAFSVGPQTKDVQKIDIELLTPSGELCLKLHGLTSRMLNRQSRMGVQAINENMVYIPEWKEHNSGNTAGLYGQPCHVILAGLSVDVRSIEAQLPEVSVLSLDPDDKKIDQQFEAYATAVFEHIQKLLAEKTADEQMIQVFLPSDKAAILQDGLVALLKTVHAEFPQFHGQVIAVEGHSSADEIVRLIKDGSEDIGAEAIRCVNGKQYVQSYSEINLNRAGLDTPWRENGTYVITGGLGGIGLIFAEEIVSHTQRSNLVLLGRSALNDEKRTIIDRLQGAGAKVTYHQVDVADSDRMHDTFIEIKANHDQITGVLHCAGINRDNYILNKTAAEFKEVMAAKVKGTVNLCEQTRYENLDFFVLFSSVAASLGNAGQADYAAANGFMDSYAAYRQALVDTGLRKGFSLSINWPLWQDGGIGLHIQDLRLMESQTGMVAMPKAMALGQFRQALAGKAQRVMPLFGDRDKINNTFFAKPMIKAQVAAVEKPATTPTQAGNNDLLTNAVTAALLGHLSTLLSIAEEDLDTDTNLSDFGMDSIAFSELSNVLNQHYQLEINPTLFFEYQTLNEFVPYLIENHATELAETLGVEDTDQEVALHEPRALAGDQAAHQEVAVVNQSSLTVVPTGVNRFFTANHSQTNPQQVFQQNQQEPVAVIGVSAKFPGANDLDEFWDNLLEGKSSIREVPESRWDWKAFFGDPKTEKNKTNIKWGGFVDGVEAFDPLFFGISPTEAKMMDPQQRIMMMFIWSVIEDAGYSSASLAGSDTGIFVGTSNSGYSDLINHAGIGIEGYSSTSLVPSVGPNRMSYLLDLHGPSEPIETACSSSLVAIHRAVESIQSGACSAAITGGINIIITPWAHIAFSKAGMLCEDGLCKTFSENANGYVRGEGMGMLFLKRLSAAQEDGDDVYAVIRGTAENHGGRANTLTSPNPKAQSSLLLKAYRKAGIDPRTIGFIETHGTGTQLGDPIEINGLKNTFKALYEEHDLDQPEMAHCGLGSVKSNIGHLELAAGVAGVIKVMLQLKHGTRVKSLHCETVNPQILLANSPFFIQQENDDWPIINDDQGNPLPRRAGVSSFGFGGVNAHVILEEYIEPALSHTGRDHGLPQVVVLSAKTKDALAAKVTDLLDYLHGLPEANSLILERIAYTSQVGRDAMDVRLALMVHDIEELKEQLIAFRNHELNVKGVMYSGGKVKQDLYADFAADEDLQQTVETWINKGKHHKLAALWVKGFAFDWNELYRSNKPRRIHLPTYPFAEDFTWLETDNNDLYTTVEQSFSSHPLLHSNQSTLVEHKYLTDLDRRPGWLRKHACFDRPCVSASTYLELGCAALQHALPAGSQHSLQLDNVLWVGHEYTDQSKALLTRVSAAQFGLDHKNAIEFEVFNGQHEGAEANMPACQGRACHSAQTDLGQVDVAALLAELAPHGMNVEQHRKALTDAGFTVNASIDSLTGMFQKQDQLVFTYQRDRQSLKLDEGMVLPASILDLTLQMLASVLCEQGHTRNLHLYPFAMNHLSVLPGNVGDLIVSVQLNMSNQLGQETCAVDLTMMDGDGNCLLVLQGLELGAAELNANDQLQKTNKDWLTIAENWESAALDLESESWNDRLTAQSGAQLLVLSDQQGHADQLTALSQQIAEIIGEEESLWNLAHVPLTASGIDLDAMLKAVAVDRPVALMLFLSDVNQVSQAEAQIEQVYLTVQALLKHVASNHIQGYCIYHESGDLADVYRQSLAGLFKTAMLENPLHRHRCIAFNGISREQSDAMMLNVLQEWLCDDTQNLQAASVPMIRYDNGQRLVATVREEEIINLAADVPQFRTGATYLMVGGLGAAGEQVCRVLARDYRANLIILSTRSEAAVSDRLDQLRAAGATVHYHSVDVLNRDAVDQCIESLSEQGIQINGVLHMARRSSDDLIINKSVNTFSEIAAVKVAGTINIDEATKDHPIEFFLLYSSIASFGLRGAASYAYSTAFQNAFARHRNALAHHHQRTGRCLSICWGQWDVDGAVDEADMANRLQQFAAAGVDSISATDALEVMKLSLLSDREVVGYVPVTNKTKVLASLGLENSASSVNREIRANLLSFDRGEMTRQKFSEFLNSLQDQDISPALESEILAAIQRSEHRQQTSAASAWQLETTNQELQSPPVKQPKPEQDAPPVKEQGLVKQTSQHSVTANAMEPGADKKSYTGLIIQIMEQALGIDKTVIEFDQSFQSYGLDSITAIQMTNLLEKHFSLQIPPNWLIEYSTVNVLAEKILNEKKTQNKVA</sequence>
<dbReference type="CDD" id="cd00833">
    <property type="entry name" value="PKS"/>
    <property type="match status" value="1"/>
</dbReference>
<evidence type="ECO:0000256" key="7">
    <source>
        <dbReference type="ARBA" id="ARBA00022553"/>
    </source>
</evidence>
<dbReference type="SMART" id="SM00826">
    <property type="entry name" value="PKS_DH"/>
    <property type="match status" value="1"/>
</dbReference>
<dbReference type="Pfam" id="PF00550">
    <property type="entry name" value="PP-binding"/>
    <property type="match status" value="2"/>
</dbReference>
<evidence type="ECO:0000256" key="2">
    <source>
        <dbReference type="ARBA" id="ARBA00004792"/>
    </source>
</evidence>
<dbReference type="Gene3D" id="3.40.50.720">
    <property type="entry name" value="NAD(P)-binding Rossmann-like Domain"/>
    <property type="match status" value="2"/>
</dbReference>
<dbReference type="InterPro" id="IPR049551">
    <property type="entry name" value="PKS_DH_C"/>
</dbReference>
<dbReference type="InterPro" id="IPR057326">
    <property type="entry name" value="KR_dom"/>
</dbReference>
<name>A0ABV7JAE4_9GAMM</name>
<dbReference type="PROSITE" id="PS00606">
    <property type="entry name" value="KS3_1"/>
    <property type="match status" value="1"/>
</dbReference>
<keyword evidence="16" id="KW-1185">Reference proteome</keyword>
<dbReference type="Gene3D" id="3.10.129.110">
    <property type="entry name" value="Polyketide synthase dehydratase"/>
    <property type="match status" value="2"/>
</dbReference>
<evidence type="ECO:0000256" key="4">
    <source>
        <dbReference type="ARBA" id="ARBA00006484"/>
    </source>
</evidence>
<organism evidence="15 16">
    <name type="scientific">Marinicella sediminis</name>
    <dbReference type="NCBI Taxonomy" id="1792834"/>
    <lineage>
        <taxon>Bacteria</taxon>
        <taxon>Pseudomonadati</taxon>
        <taxon>Pseudomonadota</taxon>
        <taxon>Gammaproteobacteria</taxon>
        <taxon>Lysobacterales</taxon>
        <taxon>Marinicellaceae</taxon>
        <taxon>Marinicella</taxon>
    </lineage>
</organism>
<dbReference type="Pfam" id="PF00109">
    <property type="entry name" value="ketoacyl-synt"/>
    <property type="match status" value="1"/>
</dbReference>
<feature type="active site" description="Proton donor; for dehydratase activity" evidence="10">
    <location>
        <position position="176"/>
    </location>
</feature>
<evidence type="ECO:0000259" key="12">
    <source>
        <dbReference type="PROSITE" id="PS50075"/>
    </source>
</evidence>
<dbReference type="Pfam" id="PF22336">
    <property type="entry name" value="RhiE-like_linker"/>
    <property type="match status" value="1"/>
</dbReference>
<feature type="region of interest" description="C-terminal hotdog fold" evidence="10">
    <location>
        <begin position="1630"/>
        <end position="1779"/>
    </location>
</feature>
<evidence type="ECO:0000259" key="14">
    <source>
        <dbReference type="PROSITE" id="PS52019"/>
    </source>
</evidence>
<dbReference type="InterPro" id="IPR054514">
    <property type="entry name" value="RhiE-like_linker"/>
</dbReference>
<comment type="pathway">
    <text evidence="3">Lipid metabolism; fatty acid biosynthesis.</text>
</comment>
<keyword evidence="8" id="KW-0808">Transferase</keyword>
<keyword evidence="6" id="KW-0963">Cytoplasm</keyword>
<feature type="domain" description="Carrier" evidence="12">
    <location>
        <begin position="713"/>
        <end position="790"/>
    </location>
</feature>
<dbReference type="InterPro" id="IPR020807">
    <property type="entry name" value="PKS_DH"/>
</dbReference>
<feature type="domain" description="Carrier" evidence="12">
    <location>
        <begin position="2384"/>
        <end position="2458"/>
    </location>
</feature>